<evidence type="ECO:0000259" key="16">
    <source>
        <dbReference type="PROSITE" id="PS51839"/>
    </source>
</evidence>
<keyword evidence="11" id="KW-0520">NAD</keyword>
<proteinExistence type="inferred from homology"/>
<dbReference type="GO" id="GO:0016020">
    <property type="term" value="C:membrane"/>
    <property type="evidence" value="ECO:0007669"/>
    <property type="project" value="UniProtKB-SubCell"/>
</dbReference>
<evidence type="ECO:0000256" key="8">
    <source>
        <dbReference type="ARBA" id="ARBA00022967"/>
    </source>
</evidence>
<dbReference type="SMART" id="SM00902">
    <property type="entry name" value="Fe_hyd_SSU"/>
    <property type="match status" value="1"/>
</dbReference>
<dbReference type="AlphaFoldDB" id="C2KW50"/>
<feature type="domain" description="2Fe-2S ferredoxin-type" evidence="14">
    <location>
        <begin position="2"/>
        <end position="80"/>
    </location>
</feature>
<evidence type="ECO:0000256" key="6">
    <source>
        <dbReference type="ARBA" id="ARBA00022723"/>
    </source>
</evidence>
<dbReference type="InterPro" id="IPR000283">
    <property type="entry name" value="NADH_UbQ_OxRdtase_75kDa_su_CS"/>
</dbReference>
<dbReference type="PROSITE" id="PS51085">
    <property type="entry name" value="2FE2S_FER_2"/>
    <property type="match status" value="1"/>
</dbReference>
<dbReference type="Proteomes" id="UP000004121">
    <property type="component" value="Unassembled WGS sequence"/>
</dbReference>
<evidence type="ECO:0000313" key="17">
    <source>
        <dbReference type="EMBL" id="EEJ52003.1"/>
    </source>
</evidence>
<dbReference type="GO" id="GO:0005506">
    <property type="term" value="F:iron ion binding"/>
    <property type="evidence" value="ECO:0007669"/>
    <property type="project" value="InterPro"/>
</dbReference>
<evidence type="ECO:0000256" key="11">
    <source>
        <dbReference type="ARBA" id="ARBA00023027"/>
    </source>
</evidence>
<dbReference type="InParanoid" id="C2KW50"/>
<accession>C2KW50</accession>
<dbReference type="InterPro" id="IPR036010">
    <property type="entry name" value="2Fe-2S_ferredoxin-like_sf"/>
</dbReference>
<dbReference type="PROSITE" id="PS51379">
    <property type="entry name" value="4FE4S_FER_2"/>
    <property type="match status" value="2"/>
</dbReference>
<evidence type="ECO:0000256" key="3">
    <source>
        <dbReference type="ARBA" id="ARBA00005404"/>
    </source>
</evidence>
<dbReference type="InterPro" id="IPR036991">
    <property type="entry name" value="Fe_hydrogenase_ssu_sf"/>
</dbReference>
<dbReference type="STRING" id="585501.HMPREF6123_0719"/>
<dbReference type="Pfam" id="PF02256">
    <property type="entry name" value="Fe_hyd_SSU"/>
    <property type="match status" value="1"/>
</dbReference>
<dbReference type="CDD" id="cd00207">
    <property type="entry name" value="fer2"/>
    <property type="match status" value="1"/>
</dbReference>
<keyword evidence="5" id="KW-0001">2Fe-2S</keyword>
<gene>
    <name evidence="17" type="ORF">HMPREF6123_0719</name>
</gene>
<dbReference type="Gene3D" id="4.10.260.20">
    <property type="entry name" value="Iron hydrogenase, small subunit"/>
    <property type="match status" value="1"/>
</dbReference>
<feature type="domain" description="4Fe-4S ferredoxin-type" evidence="15">
    <location>
        <begin position="138"/>
        <end position="168"/>
    </location>
</feature>
<evidence type="ECO:0000256" key="1">
    <source>
        <dbReference type="ARBA" id="ARBA00001966"/>
    </source>
</evidence>
<dbReference type="SUPFAM" id="SSF54862">
    <property type="entry name" value="4Fe-4S ferredoxins"/>
    <property type="match status" value="1"/>
</dbReference>
<evidence type="ECO:0000256" key="9">
    <source>
        <dbReference type="ARBA" id="ARBA00023004"/>
    </source>
</evidence>
<dbReference type="InterPro" id="IPR050340">
    <property type="entry name" value="Cytosolic_Fe-S_CAF"/>
</dbReference>
<comment type="cofactor">
    <cofactor evidence="1">
        <name>[4Fe-4S] cluster</name>
        <dbReference type="ChEBI" id="CHEBI:49883"/>
    </cofactor>
</comment>
<evidence type="ECO:0000259" key="14">
    <source>
        <dbReference type="PROSITE" id="PS51085"/>
    </source>
</evidence>
<evidence type="ECO:0000256" key="12">
    <source>
        <dbReference type="ARBA" id="ARBA00023136"/>
    </source>
</evidence>
<evidence type="ECO:0000256" key="10">
    <source>
        <dbReference type="ARBA" id="ARBA00023014"/>
    </source>
</evidence>
<comment type="caution">
    <text evidence="17">The sequence shown here is derived from an EMBL/GenBank/DDBJ whole genome shotgun (WGS) entry which is preliminary data.</text>
</comment>
<dbReference type="FunFam" id="3.30.70.20:FF:000035">
    <property type="entry name" value="Iron hydrogenase 1"/>
    <property type="match status" value="1"/>
</dbReference>
<keyword evidence="7" id="KW-0677">Repeat</keyword>
<dbReference type="PANTHER" id="PTHR11615">
    <property type="entry name" value="NITRATE, FORMATE, IRON DEHYDROGENASE"/>
    <property type="match status" value="1"/>
</dbReference>
<dbReference type="eggNOG" id="COG3383">
    <property type="taxonomic scope" value="Bacteria"/>
</dbReference>
<dbReference type="PROSITE" id="PS51839">
    <property type="entry name" value="4FE4S_HC3"/>
    <property type="match status" value="1"/>
</dbReference>
<evidence type="ECO:0000313" key="18">
    <source>
        <dbReference type="Proteomes" id="UP000004121"/>
    </source>
</evidence>
<dbReference type="Gene3D" id="3.10.20.740">
    <property type="match status" value="1"/>
</dbReference>
<evidence type="ECO:0000256" key="13">
    <source>
        <dbReference type="ARBA" id="ARBA00034078"/>
    </source>
</evidence>
<dbReference type="Gene3D" id="3.30.70.20">
    <property type="match status" value="1"/>
</dbReference>
<keyword evidence="12" id="KW-0472">Membrane</keyword>
<comment type="similarity">
    <text evidence="3">Belongs to the complex I 75 kDa subunit family.</text>
</comment>
<dbReference type="InterPro" id="IPR019574">
    <property type="entry name" value="NADH_UbQ_OxRdtase_Gsu_4Fe4S-bd"/>
</dbReference>
<dbReference type="Gene3D" id="3.40.50.1780">
    <property type="match status" value="1"/>
</dbReference>
<evidence type="ECO:0000256" key="4">
    <source>
        <dbReference type="ARBA" id="ARBA00022485"/>
    </source>
</evidence>
<evidence type="ECO:0000259" key="15">
    <source>
        <dbReference type="PROSITE" id="PS51379"/>
    </source>
</evidence>
<evidence type="ECO:0000256" key="2">
    <source>
        <dbReference type="ARBA" id="ARBA00004370"/>
    </source>
</evidence>
<keyword evidence="6" id="KW-0479">Metal-binding</keyword>
<dbReference type="SMART" id="SM00929">
    <property type="entry name" value="NADH-G_4Fe-4S_3"/>
    <property type="match status" value="1"/>
</dbReference>
<name>C2KW50_9FIRM</name>
<dbReference type="InterPro" id="IPR017900">
    <property type="entry name" value="4Fe4S_Fe_S_CS"/>
</dbReference>
<keyword evidence="10" id="KW-0411">Iron-sulfur</keyword>
<dbReference type="Pfam" id="PF13510">
    <property type="entry name" value="Fer2_4"/>
    <property type="match status" value="1"/>
</dbReference>
<dbReference type="InterPro" id="IPR004108">
    <property type="entry name" value="Fe_hydrogenase_lsu_C"/>
</dbReference>
<dbReference type="HOGENOM" id="CLU_018240_2_1_9"/>
<keyword evidence="18" id="KW-1185">Reference proteome</keyword>
<dbReference type="InterPro" id="IPR017896">
    <property type="entry name" value="4Fe4S_Fe-S-bd"/>
</dbReference>
<dbReference type="EC" id="1.12.-.-" evidence="17"/>
<dbReference type="GO" id="GO:0051539">
    <property type="term" value="F:4 iron, 4 sulfur cluster binding"/>
    <property type="evidence" value="ECO:0007669"/>
    <property type="project" value="UniProtKB-KW"/>
</dbReference>
<dbReference type="FunFam" id="3.10.20.740:FF:000004">
    <property type="entry name" value="NADH-quinone oxidoreductase"/>
    <property type="match status" value="1"/>
</dbReference>
<dbReference type="InterPro" id="IPR001041">
    <property type="entry name" value="2Fe-2S_ferredoxin-type"/>
</dbReference>
<dbReference type="GO" id="GO:0042773">
    <property type="term" value="P:ATP synthesis coupled electron transport"/>
    <property type="evidence" value="ECO:0007669"/>
    <property type="project" value="InterPro"/>
</dbReference>
<dbReference type="NCBIfam" id="TIGR02512">
    <property type="entry name" value="FeFe_hydrog_A"/>
    <property type="match status" value="1"/>
</dbReference>
<evidence type="ECO:0000256" key="7">
    <source>
        <dbReference type="ARBA" id="ARBA00022737"/>
    </source>
</evidence>
<evidence type="ECO:0000256" key="5">
    <source>
        <dbReference type="ARBA" id="ARBA00022714"/>
    </source>
</evidence>
<dbReference type="GO" id="GO:0008137">
    <property type="term" value="F:NADH dehydrogenase (ubiquinone) activity"/>
    <property type="evidence" value="ECO:0007669"/>
    <property type="project" value="InterPro"/>
</dbReference>
<dbReference type="SUPFAM" id="SSF53920">
    <property type="entry name" value="Fe-only hydrogenase"/>
    <property type="match status" value="1"/>
</dbReference>
<comment type="subcellular location">
    <subcellularLocation>
        <location evidence="2">Membrane</location>
    </subcellularLocation>
</comment>
<keyword evidence="17" id="KW-0560">Oxidoreductase</keyword>
<keyword evidence="4" id="KW-0004">4Fe-4S</keyword>
<dbReference type="eggNOG" id="COG4624">
    <property type="taxonomic scope" value="Bacteria"/>
</dbReference>
<dbReference type="SUPFAM" id="SSF54292">
    <property type="entry name" value="2Fe-2S ferredoxin-like"/>
    <property type="match status" value="1"/>
</dbReference>
<dbReference type="GO" id="GO:0008901">
    <property type="term" value="F:ferredoxin hydrogenase activity"/>
    <property type="evidence" value="ECO:0007669"/>
    <property type="project" value="InterPro"/>
</dbReference>
<dbReference type="InterPro" id="IPR009016">
    <property type="entry name" value="Fe_hydrogenase"/>
</dbReference>
<dbReference type="Pfam" id="PF02906">
    <property type="entry name" value="Fe_hyd_lg_C"/>
    <property type="match status" value="1"/>
</dbReference>
<sequence length="579" mass="64038">MQMVNCTIDGKKVCVPEHTTILEAAKEIGVYIPTLCYFKDLNEIGACRVCVVEVEGDQRLHAACNSPVLEGMVVHTNSKKAREARKCNVELILSQHNVTCTTCVRSGNCALQHVANDLNIMGESFPKDLPKQKGSKSFPLIREYDKCIKCMRCIQVCDKIQATHVWDVINSGGKSTVDVRDFYRLEDSPCSLCGQCITHCPVGALRERDDTDKVLDALDDPETIVLAQIAPSIRTAWGEEFGLDAEEASVQRLASCLKEVGFDYVFDTDFAADLTIMEEASEFLHKLTHQEGDFPMFTSCCPGWVRFIKSHYPEYIPQVSTSKSPQQMFGAIAKSYYADILKVSPKKIFSVSIMPCLAKKAECSYPNMTDSEGNFDVDVALTTREVNRLIRAMHISPKKMKDVELDMPLGLGSGAGNIFGATGGVMEAALRSAYYLATGENPDPDAFKDVRGMDGWKESTFDIAGNKLKIAVVNGLGNADRLLTALKKGQVHYDFVEVMACPGGCVGGGGQPIHDQKEMAAHRAPVLYKQDREGTLRFCHENPSIKLVYQDYLEKPLSERAEELLHTNQKGWLMPGESK</sequence>
<dbReference type="Gene3D" id="3.40.950.10">
    <property type="entry name" value="Fe-only Hydrogenase (Larger Subunit), Chain L, domain 3"/>
    <property type="match status" value="1"/>
</dbReference>
<dbReference type="GO" id="GO:0051537">
    <property type="term" value="F:2 iron, 2 sulfur cluster binding"/>
    <property type="evidence" value="ECO:0007669"/>
    <property type="project" value="UniProtKB-KW"/>
</dbReference>
<dbReference type="PROSITE" id="PS00198">
    <property type="entry name" value="4FE4S_FER_1"/>
    <property type="match status" value="1"/>
</dbReference>
<keyword evidence="9" id="KW-0408">Iron</keyword>
<keyword evidence="8" id="KW-1278">Translocase</keyword>
<dbReference type="InterPro" id="IPR003149">
    <property type="entry name" value="Fe_hydrogenase_ssu"/>
</dbReference>
<feature type="domain" description="4Fe-4S His(Cys)3-ligated-type" evidence="16">
    <location>
        <begin position="80"/>
        <end position="119"/>
    </location>
</feature>
<reference evidence="17 18" key="1">
    <citation type="submission" date="2009-04" db="EMBL/GenBank/DDBJ databases">
        <authorList>
            <person name="Qin X."/>
            <person name="Bachman B."/>
            <person name="Battles P."/>
            <person name="Bell A."/>
            <person name="Bess C."/>
            <person name="Bickham C."/>
            <person name="Chaboub L."/>
            <person name="Chen D."/>
            <person name="Coyle M."/>
            <person name="Deiros D.R."/>
            <person name="Dinh H."/>
            <person name="Forbes L."/>
            <person name="Fowler G."/>
            <person name="Francisco L."/>
            <person name="Fu Q."/>
            <person name="Gubbala S."/>
            <person name="Hale W."/>
            <person name="Han Y."/>
            <person name="Hemphill L."/>
            <person name="Highlander S.K."/>
            <person name="Hirani K."/>
            <person name="Hogues M."/>
            <person name="Jackson L."/>
            <person name="Jakkamsetti A."/>
            <person name="Javaid M."/>
            <person name="Jiang H."/>
            <person name="Korchina V."/>
            <person name="Kovar C."/>
            <person name="Lara F."/>
            <person name="Lee S."/>
            <person name="Mata R."/>
            <person name="Mathew T."/>
            <person name="Moen C."/>
            <person name="Morales K."/>
            <person name="Munidasa M."/>
            <person name="Nazareth L."/>
            <person name="Ngo R."/>
            <person name="Nguyen L."/>
            <person name="Okwuonu G."/>
            <person name="Ongeri F."/>
            <person name="Patil S."/>
            <person name="Petrosino J."/>
            <person name="Pham C."/>
            <person name="Pham P."/>
            <person name="Pu L.-L."/>
            <person name="Puazo M."/>
            <person name="Raj R."/>
            <person name="Reid J."/>
            <person name="Rouhana J."/>
            <person name="Saada N."/>
            <person name="Shang Y."/>
            <person name="Simmons D."/>
            <person name="Thornton R."/>
            <person name="Warren J."/>
            <person name="Weissenberger G."/>
            <person name="Zhang J."/>
            <person name="Zhang L."/>
            <person name="Zhou C."/>
            <person name="Zhu D."/>
            <person name="Muzny D."/>
            <person name="Worley K."/>
            <person name="Gibbs R."/>
        </authorList>
    </citation>
    <scope>NUCLEOTIDE SEQUENCE [LARGE SCALE GENOMIC DNA]</scope>
    <source>
        <strain evidence="17 18">F0268</strain>
    </source>
</reference>
<feature type="domain" description="4Fe-4S ferredoxin-type" evidence="15">
    <location>
        <begin position="181"/>
        <end position="210"/>
    </location>
</feature>
<organism evidence="17 18">
    <name type="scientific">Oribacterium sinus F0268</name>
    <dbReference type="NCBI Taxonomy" id="585501"/>
    <lineage>
        <taxon>Bacteria</taxon>
        <taxon>Bacillati</taxon>
        <taxon>Bacillota</taxon>
        <taxon>Clostridia</taxon>
        <taxon>Lachnospirales</taxon>
        <taxon>Lachnospiraceae</taxon>
        <taxon>Oribacterium</taxon>
    </lineage>
</organism>
<dbReference type="Pfam" id="PF10588">
    <property type="entry name" value="NADH-G_4Fe-4S_3"/>
    <property type="match status" value="1"/>
</dbReference>
<dbReference type="InterPro" id="IPR013352">
    <property type="entry name" value="Fe_hydrogenase_subset"/>
</dbReference>
<dbReference type="EMBL" id="ACKX01000076">
    <property type="protein sequence ID" value="EEJ52003.1"/>
    <property type="molecule type" value="Genomic_DNA"/>
</dbReference>
<protein>
    <submittedName>
        <fullName evidence="17">Hydrogenase, Fe-only</fullName>
        <ecNumber evidence="17">1.12.-.-</ecNumber>
    </submittedName>
</protein>
<dbReference type="PROSITE" id="PS00641">
    <property type="entry name" value="COMPLEX1_75K_1"/>
    <property type="match status" value="1"/>
</dbReference>
<dbReference type="Pfam" id="PF12838">
    <property type="entry name" value="Fer4_7"/>
    <property type="match status" value="1"/>
</dbReference>
<comment type="cofactor">
    <cofactor evidence="13">
        <name>[2Fe-2S] cluster</name>
        <dbReference type="ChEBI" id="CHEBI:190135"/>
    </cofactor>
</comment>